<accession>A0A8C6V8P9</accession>
<keyword evidence="19" id="KW-1185">Reference proteome</keyword>
<dbReference type="GO" id="GO:0036128">
    <property type="term" value="C:CatSper complex"/>
    <property type="evidence" value="ECO:0007669"/>
    <property type="project" value="InterPro"/>
</dbReference>
<keyword evidence="7" id="KW-0969">Cilium</keyword>
<keyword evidence="5" id="KW-0282">Flagellum</keyword>
<evidence type="ECO:0000256" key="6">
    <source>
        <dbReference type="ARBA" id="ARBA00022989"/>
    </source>
</evidence>
<proteinExistence type="inferred from homology"/>
<dbReference type="GO" id="GO:0030317">
    <property type="term" value="P:flagellated sperm motility"/>
    <property type="evidence" value="ECO:0007669"/>
    <property type="project" value="TreeGrafter"/>
</dbReference>
<dbReference type="InterPro" id="IPR053816">
    <property type="entry name" value="CATSPERE_beta-prop"/>
</dbReference>
<evidence type="ECO:0000259" key="17">
    <source>
        <dbReference type="Pfam" id="PF22850"/>
    </source>
</evidence>
<name>A0A8C6V8P9_NAJNA</name>
<dbReference type="Ensembl" id="ENSNNAT00000001330.1">
    <property type="protein sequence ID" value="ENSNNAP00000001263.1"/>
    <property type="gene ID" value="ENSNNAG00000000905.1"/>
</dbReference>
<evidence type="ECO:0000256" key="12">
    <source>
        <dbReference type="ARBA" id="ARBA00037793"/>
    </source>
</evidence>
<dbReference type="InterPro" id="IPR053817">
    <property type="entry name" value="CATSPERE_NTD2"/>
</dbReference>
<dbReference type="GO" id="GO:0048240">
    <property type="term" value="P:sperm capacitation"/>
    <property type="evidence" value="ECO:0007669"/>
    <property type="project" value="TreeGrafter"/>
</dbReference>
<keyword evidence="9" id="KW-1015">Disulfide bond</keyword>
<dbReference type="PANTHER" id="PTHR33722">
    <property type="entry name" value="CATION CHANNEL SPERM-ASSOCIATED PROTEIN SUBUNIT DELTA-RELATED"/>
    <property type="match status" value="1"/>
</dbReference>
<protein>
    <submittedName>
        <fullName evidence="18">Catsper channel auxiliary subunit epsilon</fullName>
    </submittedName>
</protein>
<keyword evidence="6" id="KW-1133">Transmembrane helix</keyword>
<feature type="domain" description="CATSPERD/E C-terminal" evidence="17">
    <location>
        <begin position="647"/>
        <end position="754"/>
    </location>
</feature>
<dbReference type="OMA" id="YRHCFSY"/>
<dbReference type="Pfam" id="PF22841">
    <property type="entry name" value="CATSPERE_NTD1"/>
    <property type="match status" value="1"/>
</dbReference>
<keyword evidence="2" id="KW-1003">Cell membrane</keyword>
<evidence type="ECO:0000256" key="11">
    <source>
        <dbReference type="ARBA" id="ARBA00023273"/>
    </source>
</evidence>
<dbReference type="Pfam" id="PF22843">
    <property type="entry name" value="CATSPERE_NTD2"/>
    <property type="match status" value="1"/>
</dbReference>
<evidence type="ECO:0000259" key="16">
    <source>
        <dbReference type="Pfam" id="PF22844"/>
    </source>
</evidence>
<dbReference type="Proteomes" id="UP000694559">
    <property type="component" value="Unplaced"/>
</dbReference>
<organism evidence="18 19">
    <name type="scientific">Naja naja</name>
    <name type="common">Indian cobra</name>
    <dbReference type="NCBI Taxonomy" id="35670"/>
    <lineage>
        <taxon>Eukaryota</taxon>
        <taxon>Metazoa</taxon>
        <taxon>Chordata</taxon>
        <taxon>Craniata</taxon>
        <taxon>Vertebrata</taxon>
        <taxon>Euteleostomi</taxon>
        <taxon>Lepidosauria</taxon>
        <taxon>Squamata</taxon>
        <taxon>Bifurcata</taxon>
        <taxon>Unidentata</taxon>
        <taxon>Episquamata</taxon>
        <taxon>Toxicofera</taxon>
        <taxon>Serpentes</taxon>
        <taxon>Colubroidea</taxon>
        <taxon>Elapidae</taxon>
        <taxon>Elapinae</taxon>
        <taxon>Naja</taxon>
    </lineage>
</organism>
<sequence>MAGFLILPLLLNCLWWSGCGAVWRYGTNTGTYLMFSTRTVIYLEYEGTTFSEWDVPSFCIVEDARAPSTKLLCPVPGSHRIQPLLSVPSVEDEERYLSIKADVNCFSWYIYQDENRSWDSGPTQLIKVWLYDPESASKKEKEQTARSPPLYSRTLSRQFWNLGQAPSITTSFSEIEIFSKSFDNGIWTFEVPSQTNDNMATIVGKVVTFQDCFVQDTPFTIAQPKYILGPKTGISVTLPADSEPIIEWCACYPRTAIIVTVDGIFHTSNGFLNVVEIKFPPSLIPSTMIHKVKKIGAVFPNIYILIENSLYLASIGQVINIGELYVPHVDIIGIETPTWCSGTYPFSEGELSEIILWSQDEIFLGYLDNKFHSLITASLLREKLKLPRTVDLLIVKACFDSLSASIAILLECTGCISKKILYLATYKEDTAEWNLKDFTLDLPTVGDINMEVILSALTSMVLWDDDTVFYTYKQHTQYGYFQDAVTKSKFSAVSKGSTIHQILIDYIGNAIIKLKNNALFFFKFEVTDIVKLTAWENSLKKFIFFFNPSGDLYLLTVNGTNVTHQVYPMKLEVLSAASKLNDICPYISFENNLDLNIHYVDMGDKVTFWGQIVFLENKGLSIDVEIYRPELLKTKDVINYEIARGICTKNKVHCLNTAQTWNEMIKLYNKSIETIEDVDEIWGPHNYKSCFKKRSEQLRKLDKAYEILNSSGLNFLTWPQYTSTYMFKLIILDPNFSFCNLSTYFAVQTYGIIESYFRYVKIFRAFPFVDPLMSLRPAVTAEKSNDQEKKD</sequence>
<evidence type="ECO:0000256" key="10">
    <source>
        <dbReference type="ARBA" id="ARBA00023180"/>
    </source>
</evidence>
<evidence type="ECO:0000313" key="19">
    <source>
        <dbReference type="Proteomes" id="UP000694559"/>
    </source>
</evidence>
<evidence type="ECO:0000256" key="8">
    <source>
        <dbReference type="ARBA" id="ARBA00023136"/>
    </source>
</evidence>
<keyword evidence="3" id="KW-0812">Transmembrane</keyword>
<feature type="domain" description="CATSPERE beta-propeller" evidence="16">
    <location>
        <begin position="236"/>
        <end position="576"/>
    </location>
</feature>
<comment type="subcellular location">
    <subcellularLocation>
        <location evidence="12">Cell projection</location>
        <location evidence="12">Cilium</location>
        <location evidence="12">Flagellum membrane</location>
        <topology evidence="12">Single-pass type I membrane protein</topology>
    </subcellularLocation>
</comment>
<evidence type="ECO:0000256" key="1">
    <source>
        <dbReference type="ARBA" id="ARBA00010246"/>
    </source>
</evidence>
<feature type="chain" id="PRO_5034129882" evidence="13">
    <location>
        <begin position="22"/>
        <end position="791"/>
    </location>
</feature>
<reference evidence="18" key="1">
    <citation type="submission" date="2025-08" db="UniProtKB">
        <authorList>
            <consortium name="Ensembl"/>
        </authorList>
    </citation>
    <scope>IDENTIFICATION</scope>
</reference>
<evidence type="ECO:0000256" key="5">
    <source>
        <dbReference type="ARBA" id="ARBA00022846"/>
    </source>
</evidence>
<evidence type="ECO:0000256" key="7">
    <source>
        <dbReference type="ARBA" id="ARBA00023069"/>
    </source>
</evidence>
<dbReference type="OrthoDB" id="5968869at2759"/>
<keyword evidence="4 13" id="KW-0732">Signal</keyword>
<feature type="signal peptide" evidence="13">
    <location>
        <begin position="1"/>
        <end position="21"/>
    </location>
</feature>
<evidence type="ECO:0000259" key="14">
    <source>
        <dbReference type="Pfam" id="PF22841"/>
    </source>
</evidence>
<evidence type="ECO:0000256" key="3">
    <source>
        <dbReference type="ARBA" id="ARBA00022692"/>
    </source>
</evidence>
<feature type="domain" description="CATSPERE first N-terminal" evidence="14">
    <location>
        <begin position="14"/>
        <end position="99"/>
    </location>
</feature>
<comment type="similarity">
    <text evidence="1">Belongs to the CATSPERD family.</text>
</comment>
<keyword evidence="10" id="KW-0325">Glycoprotein</keyword>
<keyword evidence="8" id="KW-0472">Membrane</keyword>
<dbReference type="PANTHER" id="PTHR33722:SF3">
    <property type="entry name" value="CATION CHANNEL SPERM-ASSOCIATED AUXILIARY SUBUNIT EPSILON"/>
    <property type="match status" value="1"/>
</dbReference>
<dbReference type="InterPro" id="IPR053818">
    <property type="entry name" value="CATSPERE_NTD1"/>
</dbReference>
<evidence type="ECO:0000313" key="18">
    <source>
        <dbReference type="Ensembl" id="ENSNNAP00000001263.1"/>
    </source>
</evidence>
<evidence type="ECO:0000256" key="9">
    <source>
        <dbReference type="ARBA" id="ARBA00023157"/>
    </source>
</evidence>
<dbReference type="Pfam" id="PF22844">
    <property type="entry name" value="Beta-prop_CATSPERE"/>
    <property type="match status" value="1"/>
</dbReference>
<dbReference type="InterPro" id="IPR053814">
    <property type="entry name" value="CATSPERD/E_C"/>
</dbReference>
<gene>
    <name evidence="18" type="primary">CATSPERE</name>
</gene>
<evidence type="ECO:0000256" key="2">
    <source>
        <dbReference type="ARBA" id="ARBA00022475"/>
    </source>
</evidence>
<evidence type="ECO:0000256" key="13">
    <source>
        <dbReference type="SAM" id="SignalP"/>
    </source>
</evidence>
<reference evidence="18" key="2">
    <citation type="submission" date="2025-09" db="UniProtKB">
        <authorList>
            <consortium name="Ensembl"/>
        </authorList>
    </citation>
    <scope>IDENTIFICATION</scope>
</reference>
<dbReference type="Pfam" id="PF22850">
    <property type="entry name" value="CATSPERD-E_C"/>
    <property type="match status" value="1"/>
</dbReference>
<dbReference type="GeneTree" id="ENSGT00940000162691"/>
<feature type="domain" description="CATSPERE second N-terminal" evidence="15">
    <location>
        <begin position="105"/>
        <end position="192"/>
    </location>
</feature>
<evidence type="ECO:0000256" key="4">
    <source>
        <dbReference type="ARBA" id="ARBA00022729"/>
    </source>
</evidence>
<keyword evidence="11" id="KW-0966">Cell projection</keyword>
<evidence type="ECO:0000259" key="15">
    <source>
        <dbReference type="Pfam" id="PF22843"/>
    </source>
</evidence>
<dbReference type="AlphaFoldDB" id="A0A8C6V8P9"/>
<dbReference type="GO" id="GO:0097228">
    <property type="term" value="C:sperm principal piece"/>
    <property type="evidence" value="ECO:0007669"/>
    <property type="project" value="Ensembl"/>
</dbReference>
<dbReference type="InterPro" id="IPR028751">
    <property type="entry name" value="CATSPERD/E"/>
</dbReference>